<comment type="similarity">
    <text evidence="2 6">Belongs to the UDP-glycosyltransferase family.</text>
</comment>
<accession>A0A1S4E2T3</accession>
<organism evidence="8">
    <name type="scientific">Cucumis melo</name>
    <name type="common">Muskmelon</name>
    <dbReference type="NCBI Taxonomy" id="3656"/>
    <lineage>
        <taxon>Eukaryota</taxon>
        <taxon>Viridiplantae</taxon>
        <taxon>Streptophyta</taxon>
        <taxon>Embryophyta</taxon>
        <taxon>Tracheophyta</taxon>
        <taxon>Spermatophyta</taxon>
        <taxon>Magnoliopsida</taxon>
        <taxon>eudicotyledons</taxon>
        <taxon>Gunneridae</taxon>
        <taxon>Pentapetalae</taxon>
        <taxon>rosids</taxon>
        <taxon>fabids</taxon>
        <taxon>Cucurbitales</taxon>
        <taxon>Cucurbitaceae</taxon>
        <taxon>Benincaseae</taxon>
        <taxon>Cucumis</taxon>
    </lineage>
</organism>
<evidence type="ECO:0000256" key="5">
    <source>
        <dbReference type="ARBA" id="ARBA00050692"/>
    </source>
</evidence>
<gene>
    <name evidence="8" type="primary">103499232</name>
</gene>
<reference evidence="8" key="1">
    <citation type="submission" date="2023-03" db="UniProtKB">
        <authorList>
            <consortium name="EnsemblPlants"/>
        </authorList>
    </citation>
    <scope>IDENTIFICATION</scope>
</reference>
<evidence type="ECO:0000256" key="6">
    <source>
        <dbReference type="RuleBase" id="RU003718"/>
    </source>
</evidence>
<dbReference type="SMR" id="A0A1S4E2T3"/>
<dbReference type="PANTHER" id="PTHR11926:SF1540">
    <property type="entry name" value="GLYCOSYLTRANSFERASE"/>
    <property type="match status" value="1"/>
</dbReference>
<dbReference type="GO" id="GO:0080043">
    <property type="term" value="F:quercetin 3-O-glucosyltransferase activity"/>
    <property type="evidence" value="ECO:0007669"/>
    <property type="project" value="TreeGrafter"/>
</dbReference>
<dbReference type="GO" id="GO:0080044">
    <property type="term" value="F:quercetin 7-O-glucosyltransferase activity"/>
    <property type="evidence" value="ECO:0007669"/>
    <property type="project" value="TreeGrafter"/>
</dbReference>
<dbReference type="EnsemblPlants" id="MELO3C022736.2.1">
    <property type="protein sequence ID" value="MELO3C022736.2.1"/>
    <property type="gene ID" value="MELO3C022736.2"/>
</dbReference>
<dbReference type="SUPFAM" id="SSF53756">
    <property type="entry name" value="UDP-Glycosyltransferase/glycogen phosphorylase"/>
    <property type="match status" value="1"/>
</dbReference>
<evidence type="ECO:0000256" key="3">
    <source>
        <dbReference type="ARBA" id="ARBA00022676"/>
    </source>
</evidence>
<proteinExistence type="inferred from homology"/>
<evidence type="ECO:0000256" key="2">
    <source>
        <dbReference type="ARBA" id="ARBA00009995"/>
    </source>
</evidence>
<dbReference type="InterPro" id="IPR035595">
    <property type="entry name" value="UDP_glycos_trans_CS"/>
</dbReference>
<dbReference type="Pfam" id="PF00201">
    <property type="entry name" value="UDPGT"/>
    <property type="match status" value="1"/>
</dbReference>
<keyword evidence="4 6" id="KW-0808">Transferase</keyword>
<dbReference type="FunFam" id="3.40.50.2000:FF:000019">
    <property type="entry name" value="Glycosyltransferase"/>
    <property type="match status" value="1"/>
</dbReference>
<sequence>MADATERDDRTPHILTVTYPSQGHINPMLQFSKRLQKRGFKITLVLTNFIARVSHSLPPFPILTISDGHDDGGFASADSAQTYLDSFRRFGSESLRELLRRLSSSASPVDCLIYDSFLPWALDVAKEFQIATAVFFTQSCAVANIYYHVHKGLIDLPLPNRESEIPGLPLMKPAEFPSFIYQLGSYPAYYDLLVNQYANVDKADWIFCNTFDELEREVLEYLKKTWPSIRAIGPSIPSGYLDGGIEGDREYGLSILDLDGDVSRKWLDGRRKGSVVYVSFGSIGKVAAEQMEEMAGCLKSIDRQFLWVVRSSEVTKLPKNFMVETAKKGLVVSWCQQLEVLTHEAIGCFVTHCGWNSTLEGVSLGVPMVTVPGWTDQTTNAKFITDVWKVGLKALANSDGVVKREVLLQCIEEVMVGERGNEIRQNATKWKVMAQKTFEFGGSFNKVVDDFLAKMVSRFY</sequence>
<evidence type="ECO:0000256" key="7">
    <source>
        <dbReference type="RuleBase" id="RU362057"/>
    </source>
</evidence>
<dbReference type="InterPro" id="IPR002213">
    <property type="entry name" value="UDP_glucos_trans"/>
</dbReference>
<dbReference type="EC" id="2.4.1.-" evidence="7"/>
<comment type="catalytic activity">
    <reaction evidence="5">
        <text>mogrol + UDP-alpha-D-glucose = mogroside IE + UDP + H(+)</text>
        <dbReference type="Rhea" id="RHEA:52044"/>
        <dbReference type="ChEBI" id="CHEBI:15378"/>
        <dbReference type="ChEBI" id="CHEBI:58223"/>
        <dbReference type="ChEBI" id="CHEBI:58885"/>
        <dbReference type="ChEBI" id="CHEBI:138974"/>
        <dbReference type="ChEBI" id="CHEBI:138975"/>
        <dbReference type="EC" id="2.4.1.350"/>
    </reaction>
    <physiologicalReaction direction="left-to-right" evidence="5">
        <dbReference type="Rhea" id="RHEA:52045"/>
    </physiologicalReaction>
</comment>
<dbReference type="AlphaFoldDB" id="A0A1S4E2T3"/>
<dbReference type="PANTHER" id="PTHR11926">
    <property type="entry name" value="GLUCOSYL/GLUCURONOSYL TRANSFERASES"/>
    <property type="match status" value="1"/>
</dbReference>
<keyword evidence="3 6" id="KW-0328">Glycosyltransferase</keyword>
<dbReference type="CDD" id="cd03784">
    <property type="entry name" value="GT1_Gtf-like"/>
    <property type="match status" value="1"/>
</dbReference>
<evidence type="ECO:0000256" key="1">
    <source>
        <dbReference type="ARBA" id="ARBA00004721"/>
    </source>
</evidence>
<dbReference type="Gene3D" id="3.40.50.2000">
    <property type="entry name" value="Glycogen Phosphorylase B"/>
    <property type="match status" value="2"/>
</dbReference>
<dbReference type="GO" id="GO:0032787">
    <property type="term" value="P:monocarboxylic acid metabolic process"/>
    <property type="evidence" value="ECO:0007669"/>
    <property type="project" value="UniProtKB-ARBA"/>
</dbReference>
<evidence type="ECO:0000313" key="8">
    <source>
        <dbReference type="EnsemblPlants" id="MELO3C022736.2.1"/>
    </source>
</evidence>
<name>A0A1S4E2T3_CUCME</name>
<protein>
    <recommendedName>
        <fullName evidence="7">Glycosyltransferase</fullName>
        <ecNumber evidence="7">2.4.1.-</ecNumber>
    </recommendedName>
</protein>
<dbReference type="FunFam" id="3.40.50.2000:FF:000057">
    <property type="entry name" value="Glycosyltransferase"/>
    <property type="match status" value="1"/>
</dbReference>
<dbReference type="eggNOG" id="KOG1192">
    <property type="taxonomic scope" value="Eukaryota"/>
</dbReference>
<comment type="pathway">
    <text evidence="1">Secondary metabolite biosynthesis; terpenoid biosynthesis.</text>
</comment>
<evidence type="ECO:0000256" key="4">
    <source>
        <dbReference type="ARBA" id="ARBA00022679"/>
    </source>
</evidence>
<dbReference type="Gramene" id="MELO3C022736.2.1">
    <property type="protein sequence ID" value="MELO3C022736.2.1"/>
    <property type="gene ID" value="MELO3C022736.2"/>
</dbReference>
<dbReference type="PROSITE" id="PS00375">
    <property type="entry name" value="UDPGT"/>
    <property type="match status" value="1"/>
</dbReference>